<evidence type="ECO:0000256" key="1">
    <source>
        <dbReference type="SAM" id="MobiDB-lite"/>
    </source>
</evidence>
<feature type="region of interest" description="Disordered" evidence="1">
    <location>
        <begin position="132"/>
        <end position="153"/>
    </location>
</feature>
<dbReference type="GeneID" id="35295015"/>
<dbReference type="KEGG" id="mcak:MCCS_08820"/>
<protein>
    <submittedName>
        <fullName evidence="2">Uncharacterized protein</fullName>
    </submittedName>
</protein>
<dbReference type="AlphaFoldDB" id="A0A1W7AA88"/>
<proteinExistence type="predicted"/>
<keyword evidence="3" id="KW-1185">Reference proteome</keyword>
<dbReference type="STRING" id="1855823.MCCS_08820"/>
<dbReference type="RefSeq" id="WP_086042192.1">
    <property type="nucleotide sequence ID" value="NZ_CBCRZA010000021.1"/>
</dbReference>
<organism evidence="2 3">
    <name type="scientific">Macrococcoides canis</name>
    <dbReference type="NCBI Taxonomy" id="1855823"/>
    <lineage>
        <taxon>Bacteria</taxon>
        <taxon>Bacillati</taxon>
        <taxon>Bacillota</taxon>
        <taxon>Bacilli</taxon>
        <taxon>Bacillales</taxon>
        <taxon>Staphylococcaceae</taxon>
        <taxon>Macrococcoides</taxon>
    </lineage>
</organism>
<dbReference type="EMBL" id="CP021059">
    <property type="protein sequence ID" value="ARQ06529.1"/>
    <property type="molecule type" value="Genomic_DNA"/>
</dbReference>
<gene>
    <name evidence="2" type="ORF">MCCS_08820</name>
</gene>
<evidence type="ECO:0000313" key="2">
    <source>
        <dbReference type="EMBL" id="ARQ06529.1"/>
    </source>
</evidence>
<sequence length="727" mass="85253">MNYQHDAKLRYDDLIRVRKKISAIHEGLTIITETLDYNHIQSHLYYIVVPKKEAIYEQLIRNHLYDNVLILSPAKELNIKEVLKYVRTSHLTFVKDIKDLIFSDEPLHFRSNYIYIMQRIMNSELNHVLKDEETNEDEEDTTPAQIKTEKQTSKVTHPNVVKIHVDIESLNEYEVQDNTVEYPMNHLLTKLYEFYGIIIPKQFLETLRLKASITDNRFEAITEMICNHAFVITPIADIQFTAEVRNLLYTNELETSSSLNYLNEVALYRNTTSVNSFIQYVADILLLRIGNKIDQGETKLEAELDKLKSFKTINLETLNKGRADELVIAYCFPPYNDTSGNVMAKRIYMEGNKVDIISNNMDRIRKKDYSLEGIAKGLIDTKFIVDAPQAFSSYESIEMFTEFGMEIFETFKNKYNKLYSRAMFPASHFLAYEIKLNKPEIYWRAEFSDPLLTDVKSENRYSPIKSNEYIEHLKQTVPESYQSLIDDNVFNVCEILPLAYADELIFTNKLQLEYIIKRFDNDIQESIRERAIISAHPTLPESFYHLEQTNYEYDESQINFAYFGNFYDTRGFREIELMCKYLILDGITNFKVNVFTNINAKTNGFYNNSDFKDYIKLNPYLNYFEFLNLTEQMDILMIYDAHTKGIKEVNPYLPSKLSDYLGSTAFTMAFIEEDSILSEQVNDKLYKVDMNHFSKYGETVREINKHLKKELTLKEEVSYGDSKSKGQ</sequence>
<dbReference type="Proteomes" id="UP000194154">
    <property type="component" value="Chromosome"/>
</dbReference>
<reference evidence="2 3" key="1">
    <citation type="journal article" date="2017" name="Int. J. Syst. Evol. Microbiol.">
        <title>Macrococcus canis sp. nov., a skin bacterium associated with infections in dogs.</title>
        <authorList>
            <person name="Gobeli Brawand S."/>
            <person name="Cotting K."/>
            <person name="Gomez-Sanz E."/>
            <person name="Collaud A."/>
            <person name="Thomann A."/>
            <person name="Brodard I."/>
            <person name="Rodriguez-Campos S."/>
            <person name="Strauss C."/>
            <person name="Perreten V."/>
        </authorList>
    </citation>
    <scope>NUCLEOTIDE SEQUENCE [LARGE SCALE GENOMIC DNA]</scope>
    <source>
        <strain evidence="2 3">KM45013</strain>
    </source>
</reference>
<dbReference type="OrthoDB" id="396512at2"/>
<evidence type="ECO:0000313" key="3">
    <source>
        <dbReference type="Proteomes" id="UP000194154"/>
    </source>
</evidence>
<name>A0A1W7AA88_9STAP</name>
<accession>A0A1W7AA88</accession>